<dbReference type="PANTHER" id="PTHR33096:SF1">
    <property type="entry name" value="CXC1-LIKE CYSTEINE CLUSTER ASSOCIATED WITH KDZ TRANSPOSASES DOMAIN-CONTAINING PROTEIN"/>
    <property type="match status" value="1"/>
</dbReference>
<comment type="caution">
    <text evidence="2">The sequence shown here is derived from an EMBL/GenBank/DDBJ whole genome shotgun (WGS) entry which is preliminary data.</text>
</comment>
<evidence type="ECO:0000256" key="1">
    <source>
        <dbReference type="SAM" id="MobiDB-lite"/>
    </source>
</evidence>
<protein>
    <recommendedName>
        <fullName evidence="4">Transposase</fullName>
    </recommendedName>
</protein>
<dbReference type="InterPro" id="IPR040521">
    <property type="entry name" value="KDZ"/>
</dbReference>
<dbReference type="PANTHER" id="PTHR33096">
    <property type="entry name" value="CXC2 DOMAIN-CONTAINING PROTEIN"/>
    <property type="match status" value="1"/>
</dbReference>
<evidence type="ECO:0000313" key="2">
    <source>
        <dbReference type="EMBL" id="KAG1904963.1"/>
    </source>
</evidence>
<reference evidence="2" key="1">
    <citation type="journal article" date="2020" name="New Phytol.">
        <title>Comparative genomics reveals dynamic genome evolution in host specialist ectomycorrhizal fungi.</title>
        <authorList>
            <person name="Lofgren L.A."/>
            <person name="Nguyen N.H."/>
            <person name="Vilgalys R."/>
            <person name="Ruytinx J."/>
            <person name="Liao H.L."/>
            <person name="Branco S."/>
            <person name="Kuo A."/>
            <person name="LaButti K."/>
            <person name="Lipzen A."/>
            <person name="Andreopoulos W."/>
            <person name="Pangilinan J."/>
            <person name="Riley R."/>
            <person name="Hundley H."/>
            <person name="Na H."/>
            <person name="Barry K."/>
            <person name="Grigoriev I.V."/>
            <person name="Stajich J.E."/>
            <person name="Kennedy P.G."/>
        </authorList>
    </citation>
    <scope>NUCLEOTIDE SEQUENCE</scope>
    <source>
        <strain evidence="2">FC203</strain>
    </source>
</reference>
<feature type="compositionally biased region" description="Low complexity" evidence="1">
    <location>
        <begin position="184"/>
        <end position="194"/>
    </location>
</feature>
<proteinExistence type="predicted"/>
<organism evidence="2 3">
    <name type="scientific">Suillus fuscotomentosus</name>
    <dbReference type="NCBI Taxonomy" id="1912939"/>
    <lineage>
        <taxon>Eukaryota</taxon>
        <taxon>Fungi</taxon>
        <taxon>Dikarya</taxon>
        <taxon>Basidiomycota</taxon>
        <taxon>Agaricomycotina</taxon>
        <taxon>Agaricomycetes</taxon>
        <taxon>Agaricomycetidae</taxon>
        <taxon>Boletales</taxon>
        <taxon>Suillineae</taxon>
        <taxon>Suillaceae</taxon>
        <taxon>Suillus</taxon>
    </lineage>
</organism>
<keyword evidence="3" id="KW-1185">Reference proteome</keyword>
<sequence>MCTSRHLTVTLVTFEVSRGFFPCAPIAPTLAVDIHVLQLVKELFVPLAPNVTGWCDAFEVLLDDLRKEFAADLTTPIIGTAFCCYSVADKYKKDWDMYAQTAETPLTSRMQNTLRKMKNMSRKMPKTTRLLGVRRNTFMDGVHFVMELKTGDWPAVQTVGCIDACFNQKRTHAHNDNPKNPTESFFISDKSSTSSRKKQGSTVEAEDGYEDGMHVPTSVLEGCNDSFITADEKREKVSTQFFSDMGVMALLCCHNHVLWLVNMTSAGEKQHYALALIRRWFKHLPSDFKVGLLYDIGCQLERSCRKWGFLTDVLPRIVFGILIFHAFGHQWWLWRHWRHYQEKKAVAKEGLKVCDIPVGELWEEWKVQVAMQTKPAPKQSKNKGAEAITAILTLEKILEQHNSMVHELENAILFGTANIIDIDLQLSEYRGKSKHVADNIQKCKCGLGVSDQANLKGLWNNAYLRICMNARASRKFKVKKLERSYRRTINEMKLQSHTEVSVKCREPGIVKLSKTYNNLCTQLQALIRQGKAPPNALPPLPIACEGLFQLNFDDEVWQDIGLDDANGHIPRWLADERIHQGIKCMLELDRCGEETVHIMWERCALQEWMQEEWMRVGCVKEQFDEDEDMLFVLDQHATMLAELCVTWQEKLRGIPCLWPMSQDWGPSAEKLVAAASCRHNLVANGFSAVVVDEDEYENLSDGDDGELLDTIEDIALLDEYRGNSIGDELGGTDFEYELLDLDPFSSPVRPSPRKRL</sequence>
<feature type="region of interest" description="Disordered" evidence="1">
    <location>
        <begin position="172"/>
        <end position="209"/>
    </location>
</feature>
<dbReference type="GeneID" id="64660610"/>
<name>A0AAD4HQ73_9AGAM</name>
<dbReference type="Pfam" id="PF18758">
    <property type="entry name" value="KDZ"/>
    <property type="match status" value="1"/>
</dbReference>
<evidence type="ECO:0008006" key="4">
    <source>
        <dbReference type="Google" id="ProtNLM"/>
    </source>
</evidence>
<accession>A0AAD4HQ73</accession>
<dbReference type="AlphaFoldDB" id="A0AAD4HQ73"/>
<dbReference type="RefSeq" id="XP_041230538.1">
    <property type="nucleotide sequence ID" value="XM_041366312.1"/>
</dbReference>
<evidence type="ECO:0000313" key="3">
    <source>
        <dbReference type="Proteomes" id="UP001195769"/>
    </source>
</evidence>
<dbReference type="EMBL" id="JABBWK010000008">
    <property type="protein sequence ID" value="KAG1904963.1"/>
    <property type="molecule type" value="Genomic_DNA"/>
</dbReference>
<gene>
    <name evidence="2" type="ORF">F5891DRAFT_1183612</name>
</gene>
<dbReference type="Proteomes" id="UP001195769">
    <property type="component" value="Unassembled WGS sequence"/>
</dbReference>